<gene>
    <name evidence="3" type="ORF">EXE58_09530</name>
</gene>
<dbReference type="PANTHER" id="PTHR33371">
    <property type="entry name" value="INTERMEMBRANE PHOSPHOLIPID TRANSPORT SYSTEM BINDING PROTEIN MLAD-RELATED"/>
    <property type="match status" value="1"/>
</dbReference>
<keyword evidence="4" id="KW-1185">Reference proteome</keyword>
<dbReference type="InterPro" id="IPR024516">
    <property type="entry name" value="Mce_C"/>
</dbReference>
<dbReference type="InterPro" id="IPR003399">
    <property type="entry name" value="Mce/MlaD"/>
</dbReference>
<dbReference type="Pfam" id="PF11887">
    <property type="entry name" value="Mce4_CUP1"/>
    <property type="match status" value="1"/>
</dbReference>
<dbReference type="Pfam" id="PF02470">
    <property type="entry name" value="MlaD"/>
    <property type="match status" value="1"/>
</dbReference>
<dbReference type="InterPro" id="IPR052336">
    <property type="entry name" value="MlaD_Phospholipid_Transporter"/>
</dbReference>
<sequence>MRSVIGPLWKSVAFILCTVLATGVLAATIRNSSSVEGTPYKAVFSDVTSLNEGDDVRMAGVRIGQVTDIEVSGAEEATVSLAVDPDIELSSSVTAAIRFRNLIGQRYISLDQGTGASGPGLAAGSKIGLDRTEPALDLTALFNGFRPLFRLLSPEDINKLSFQIIKVFQGEGSTVEGLISSTASLTQTLASRDEVIGDVVTNLNTLLTTMNGRTTELQTVISSLQSLVSGLSDDRAVLGGAVTSIGNLTNSLSGLVEQARPPLKADIKHLDTLSGNLAAEGKLIDRTLGNLPKKLDALARTASYGSWVNFYLCEVGGRIPVPEGYLGSVGATTNVSRCGA</sequence>
<evidence type="ECO:0000259" key="2">
    <source>
        <dbReference type="Pfam" id="PF11887"/>
    </source>
</evidence>
<protein>
    <submittedName>
        <fullName evidence="3">MCE family protein</fullName>
    </submittedName>
</protein>
<dbReference type="EMBL" id="CP038436">
    <property type="protein sequence ID" value="QBX55669.1"/>
    <property type="molecule type" value="Genomic_DNA"/>
</dbReference>
<organism evidence="3 4">
    <name type="scientific">Nocardioides seonyuensis</name>
    <dbReference type="NCBI Taxonomy" id="2518371"/>
    <lineage>
        <taxon>Bacteria</taxon>
        <taxon>Bacillati</taxon>
        <taxon>Actinomycetota</taxon>
        <taxon>Actinomycetes</taxon>
        <taxon>Propionibacteriales</taxon>
        <taxon>Nocardioidaceae</taxon>
        <taxon>Nocardioides</taxon>
    </lineage>
</organism>
<name>A0A4P7IEJ4_9ACTN</name>
<feature type="domain" description="Mammalian cell entry C-terminal" evidence="2">
    <location>
        <begin position="120"/>
        <end position="323"/>
    </location>
</feature>
<dbReference type="RefSeq" id="WP_135267660.1">
    <property type="nucleotide sequence ID" value="NZ_CP038436.1"/>
</dbReference>
<accession>A0A4P7IEJ4</accession>
<dbReference type="AlphaFoldDB" id="A0A4P7IEJ4"/>
<evidence type="ECO:0000259" key="1">
    <source>
        <dbReference type="Pfam" id="PF02470"/>
    </source>
</evidence>
<evidence type="ECO:0000313" key="4">
    <source>
        <dbReference type="Proteomes" id="UP000294853"/>
    </source>
</evidence>
<dbReference type="OrthoDB" id="338143at2"/>
<dbReference type="PANTHER" id="PTHR33371:SF17">
    <property type="entry name" value="MCE-FAMILY PROTEIN MCE1B"/>
    <property type="match status" value="1"/>
</dbReference>
<dbReference type="NCBIfam" id="TIGR00996">
    <property type="entry name" value="Mtu_fam_mce"/>
    <property type="match status" value="1"/>
</dbReference>
<evidence type="ECO:0000313" key="3">
    <source>
        <dbReference type="EMBL" id="QBX55669.1"/>
    </source>
</evidence>
<dbReference type="Proteomes" id="UP000294853">
    <property type="component" value="Chromosome"/>
</dbReference>
<reference evidence="3 4" key="1">
    <citation type="submission" date="2019-03" db="EMBL/GenBank/DDBJ databases">
        <title>Three New Species of Nocardioides, Nocardioides euryhalodurans sp. nov., Nocardioides seonyuensis sp. nov. and Nocardioides eburneoflavus sp. nov. Iolated from Soil.</title>
        <authorList>
            <person name="Roh S.G."/>
            <person name="Lee C."/>
            <person name="Kim M.-K."/>
            <person name="Kim S.B."/>
        </authorList>
    </citation>
    <scope>NUCLEOTIDE SEQUENCE [LARGE SCALE GENOMIC DNA]</scope>
    <source>
        <strain evidence="3 4">MMS17-SY207-3</strain>
    </source>
</reference>
<dbReference type="InterPro" id="IPR005693">
    <property type="entry name" value="Mce"/>
</dbReference>
<dbReference type="GO" id="GO:0051701">
    <property type="term" value="P:biological process involved in interaction with host"/>
    <property type="evidence" value="ECO:0007669"/>
    <property type="project" value="TreeGrafter"/>
</dbReference>
<proteinExistence type="predicted"/>
<feature type="domain" description="Mce/MlaD" evidence="1">
    <location>
        <begin position="37"/>
        <end position="113"/>
    </location>
</feature>
<dbReference type="GO" id="GO:0005576">
    <property type="term" value="C:extracellular region"/>
    <property type="evidence" value="ECO:0007669"/>
    <property type="project" value="TreeGrafter"/>
</dbReference>
<dbReference type="KEGG" id="nsn:EXE58_09530"/>